<dbReference type="GO" id="GO:0004351">
    <property type="term" value="F:glutamate decarboxylase activity"/>
    <property type="evidence" value="ECO:0007669"/>
    <property type="project" value="TreeGrafter"/>
</dbReference>
<evidence type="ECO:0000256" key="7">
    <source>
        <dbReference type="RuleBase" id="RU000382"/>
    </source>
</evidence>
<dbReference type="PANTHER" id="PTHR45677:SF10">
    <property type="entry name" value="GLUTAMATE DECARBOXYLASE"/>
    <property type="match status" value="1"/>
</dbReference>
<dbReference type="PANTHER" id="PTHR45677">
    <property type="entry name" value="GLUTAMATE DECARBOXYLASE-RELATED"/>
    <property type="match status" value="1"/>
</dbReference>
<dbReference type="InterPro" id="IPR015421">
    <property type="entry name" value="PyrdxlP-dep_Trfase_major"/>
</dbReference>
<evidence type="ECO:0000256" key="1">
    <source>
        <dbReference type="ARBA" id="ARBA00001933"/>
    </source>
</evidence>
<evidence type="ECO:0000256" key="4">
    <source>
        <dbReference type="ARBA" id="ARBA00022898"/>
    </source>
</evidence>
<keyword evidence="3" id="KW-0210">Decarboxylase</keyword>
<keyword evidence="4 6" id="KW-0663">Pyridoxal phosphate</keyword>
<accession>A0A183EHH2</accession>
<keyword evidence="5 7" id="KW-0456">Lyase</keyword>
<dbReference type="OrthoDB" id="392571at2759"/>
<dbReference type="AlphaFoldDB" id="A0A183EHH2"/>
<comment type="similarity">
    <text evidence="2 7">Belongs to the group II decarboxylase family.</text>
</comment>
<dbReference type="Proteomes" id="UP000271098">
    <property type="component" value="Unassembled WGS sequence"/>
</dbReference>
<dbReference type="WBParaSite" id="GPUH_0002043801-mRNA-1">
    <property type="protein sequence ID" value="GPUH_0002043801-mRNA-1"/>
    <property type="gene ID" value="GPUH_0002043801"/>
</dbReference>
<gene>
    <name evidence="8" type="ORF">GPUH_LOCUS20413</name>
</gene>
<dbReference type="GO" id="GO:0005737">
    <property type="term" value="C:cytoplasm"/>
    <property type="evidence" value="ECO:0007669"/>
    <property type="project" value="TreeGrafter"/>
</dbReference>
<dbReference type="InterPro" id="IPR002129">
    <property type="entry name" value="PyrdxlP-dep_de-COase"/>
</dbReference>
<reference evidence="10" key="1">
    <citation type="submission" date="2016-06" db="UniProtKB">
        <authorList>
            <consortium name="WormBaseParasite"/>
        </authorList>
    </citation>
    <scope>IDENTIFICATION</scope>
</reference>
<evidence type="ECO:0000313" key="10">
    <source>
        <dbReference type="WBParaSite" id="GPUH_0002043801-mRNA-1"/>
    </source>
</evidence>
<reference evidence="8 9" key="2">
    <citation type="submission" date="2018-11" db="EMBL/GenBank/DDBJ databases">
        <authorList>
            <consortium name="Pathogen Informatics"/>
        </authorList>
    </citation>
    <scope>NUCLEOTIDE SEQUENCE [LARGE SCALE GENOMIC DNA]</scope>
</reference>
<evidence type="ECO:0000313" key="9">
    <source>
        <dbReference type="Proteomes" id="UP000271098"/>
    </source>
</evidence>
<keyword evidence="9" id="KW-1185">Reference proteome</keyword>
<evidence type="ECO:0000256" key="6">
    <source>
        <dbReference type="PIRSR" id="PIRSR602129-50"/>
    </source>
</evidence>
<organism evidence="10">
    <name type="scientific">Gongylonema pulchrum</name>
    <dbReference type="NCBI Taxonomy" id="637853"/>
    <lineage>
        <taxon>Eukaryota</taxon>
        <taxon>Metazoa</taxon>
        <taxon>Ecdysozoa</taxon>
        <taxon>Nematoda</taxon>
        <taxon>Chromadorea</taxon>
        <taxon>Rhabditida</taxon>
        <taxon>Spirurina</taxon>
        <taxon>Spiruromorpha</taxon>
        <taxon>Spiruroidea</taxon>
        <taxon>Gongylonematidae</taxon>
        <taxon>Gongylonema</taxon>
    </lineage>
</organism>
<evidence type="ECO:0000313" key="8">
    <source>
        <dbReference type="EMBL" id="VDN35978.1"/>
    </source>
</evidence>
<dbReference type="InterPro" id="IPR015424">
    <property type="entry name" value="PyrdxlP-dep_Trfase"/>
</dbReference>
<name>A0A183EHH2_9BILA</name>
<dbReference type="EMBL" id="UYRT01090387">
    <property type="protein sequence ID" value="VDN35978.1"/>
    <property type="molecule type" value="Genomic_DNA"/>
</dbReference>
<protein>
    <submittedName>
        <fullName evidence="10">Glutamate decarboxylase</fullName>
    </submittedName>
</protein>
<dbReference type="Pfam" id="PF00282">
    <property type="entry name" value="Pyridoxal_deC"/>
    <property type="match status" value="1"/>
</dbReference>
<dbReference type="Gene3D" id="3.90.1150.10">
    <property type="entry name" value="Aspartate Aminotransferase, domain 1"/>
    <property type="match status" value="1"/>
</dbReference>
<dbReference type="GO" id="GO:0009449">
    <property type="term" value="P:gamma-aminobutyric acid biosynthetic process"/>
    <property type="evidence" value="ECO:0007669"/>
    <property type="project" value="TreeGrafter"/>
</dbReference>
<dbReference type="SUPFAM" id="SSF53383">
    <property type="entry name" value="PLP-dependent transferases"/>
    <property type="match status" value="1"/>
</dbReference>
<dbReference type="Gene3D" id="3.40.640.10">
    <property type="entry name" value="Type I PLP-dependent aspartate aminotransferase-like (Major domain)"/>
    <property type="match status" value="1"/>
</dbReference>
<dbReference type="GO" id="GO:0030170">
    <property type="term" value="F:pyridoxal phosphate binding"/>
    <property type="evidence" value="ECO:0007669"/>
    <property type="project" value="InterPro"/>
</dbReference>
<evidence type="ECO:0000256" key="2">
    <source>
        <dbReference type="ARBA" id="ARBA00009533"/>
    </source>
</evidence>
<proteinExistence type="inferred from homology"/>
<dbReference type="InterPro" id="IPR015422">
    <property type="entry name" value="PyrdxlP-dep_Trfase_small"/>
</dbReference>
<evidence type="ECO:0000256" key="3">
    <source>
        <dbReference type="ARBA" id="ARBA00022793"/>
    </source>
</evidence>
<evidence type="ECO:0000256" key="5">
    <source>
        <dbReference type="ARBA" id="ARBA00023239"/>
    </source>
</evidence>
<sequence>MNAARHARYPRAKPLGQSDLPTLCAFTSEDSHYSIKGAAAVMGIGTDNCFNIPVDPAGRMIPEALEQRIVKCKRDGLEPFFVCATAGTTVYGAWDPIPQIADICDRHKLWLHVDLRGIERANSVIWNPHKLMGALLQCSACFIKQEGLLFQTNQMSADYLFQQDKPYDVSYDTGDKAMQCGRHNDIFKFWLMWRSKGMEGYRRQINKLMDLAAYFTARIRDTEGYELVVDPPEFLNICFWYIPPALRNLEEAERNARLEKVCSASVCVARVYLILK</sequence>
<feature type="modified residue" description="N6-(pyridoxal phosphate)lysine" evidence="6">
    <location>
        <position position="130"/>
    </location>
</feature>
<comment type="cofactor">
    <cofactor evidence="1 6 7">
        <name>pyridoxal 5'-phosphate</name>
        <dbReference type="ChEBI" id="CHEBI:597326"/>
    </cofactor>
</comment>